<name>A0AAW9LXG9_KLEAE</name>
<evidence type="ECO:0000313" key="2">
    <source>
        <dbReference type="Proteomes" id="UP001303386"/>
    </source>
</evidence>
<gene>
    <name evidence="1" type="ORF">PZT46_24685</name>
</gene>
<evidence type="ECO:0000313" key="1">
    <source>
        <dbReference type="EMBL" id="MEA8802414.1"/>
    </source>
</evidence>
<accession>A0AAW9LXG9</accession>
<keyword evidence="1" id="KW-0378">Hydrolase</keyword>
<dbReference type="AlphaFoldDB" id="A0AAW9LXG9"/>
<comment type="caution">
    <text evidence="1">The sequence shown here is derived from an EMBL/GenBank/DDBJ whole genome shotgun (WGS) entry which is preliminary data.</text>
</comment>
<dbReference type="GO" id="GO:0016788">
    <property type="term" value="F:hydrolase activity, acting on ester bonds"/>
    <property type="evidence" value="ECO:0007669"/>
    <property type="project" value="UniProtKB-ARBA"/>
</dbReference>
<dbReference type="Gene3D" id="3.40.50.1110">
    <property type="entry name" value="SGNH hydrolase"/>
    <property type="match status" value="1"/>
</dbReference>
<protein>
    <submittedName>
        <fullName evidence="1">SGNH/GDSL hydrolase family protein</fullName>
    </submittedName>
</protein>
<dbReference type="InterPro" id="IPR036514">
    <property type="entry name" value="SGNH_hydro_sf"/>
</dbReference>
<dbReference type="Proteomes" id="UP001303386">
    <property type="component" value="Unassembled WGS sequence"/>
</dbReference>
<sequence>MSQYNTGNPVPSSDMRDAWDNNETVDIFVSGTQLTVTTRAGIERDSLAGIQKKAEDQREQIAVDGAAVVEETRQNLIPLSRQYMSLDDAQKDIANIPEGSTTYYRSPDDSALAIEVINNGGTLEATGRYMPSQYAMYAANLIENSRASDSEKLPTLFTGPDSGGKWAAASAEMIAHGAEQSVQCPARPSTSDPAVNYVFQQELGYATGGQYIAASFLFRGDTTLAFWNLQPAAAGTLISTRTDDLGNGTYKVTVIYKLAGVTPGVAQYIYFGCQQRGASTSPCEIAFPQMAVADRPIFGVGGDMTMADRLNISGVIAPNLITNSYADPAYQMPRLRVGSIGWSAVSSISDTTIKTALTNAGAVSCLIANPVTAGTTAEALVEPFVYDTIARGQHAAAQFYVYVVPGSGLTAKDEVKKASVFFADQDMSVAEIIPDVISAITPNLFKVRATYQFKDQKPRRVAMGIRQTSTVSAFYIFGFFFACSGQPIRDILESPSRDTGFNERVDGNARNIAFNPYGDTAQQLLPLFGTDGVWKTIAQLPAAVQSIAQFGAKGAVPAMRVTATPPGQFHDALVNVSLDSVKAGEYVAVEFCVYVAADSGANVEALLANAARAFFWYSSTDFVQVFASVRERLAANTYKMFAVYQYTQNATKVYFGARNQTDNADFYAFNFFAASSSAAILNITKGLVRDPQLTPWINGLIAQSATPYPPLLAVNNPVAGAEDLILLPDRVFVHPTAPLQLQAPQMLMNWTADMGQFLDWTIRGVSPEGIPYSYEFNRTVDLEPSKHGTAVRVSFHNRQKPGQWSSRDTTLVRGPSVVSATKNTGNMGDSLTNRNIVNPLTQMLQAAGVTINQIGTMSQGGGGKGEGRESWAAANFVGYRNVMNGSPIVISADNPSNVNKNPFLFPATDAQKAANPAMCFLNTGAAAEKSYAETQTGTFYTFDFRRYLDQQGFADPDIWSIALAWNDGTYGQTPAQYIAQIQYMVSQIKLACPNCIVAIAPYSHAYSSRERWNTVTSQYVRNVIGAFKGRQAEGIHIIPSWALMPSDSAWSTDGANITRDPQTGSYTEPRGDNIHWDSWGQKLMVTNILYPFFIWACSQ</sequence>
<proteinExistence type="predicted"/>
<dbReference type="SUPFAM" id="SSF52266">
    <property type="entry name" value="SGNH hydrolase"/>
    <property type="match status" value="1"/>
</dbReference>
<dbReference type="RefSeq" id="WP_323788083.1">
    <property type="nucleotide sequence ID" value="NZ_JARELW010000016.1"/>
</dbReference>
<organism evidence="1 2">
    <name type="scientific">Klebsiella aerogenes</name>
    <name type="common">Enterobacter aerogenes</name>
    <dbReference type="NCBI Taxonomy" id="548"/>
    <lineage>
        <taxon>Bacteria</taxon>
        <taxon>Pseudomonadati</taxon>
        <taxon>Pseudomonadota</taxon>
        <taxon>Gammaproteobacteria</taxon>
        <taxon>Enterobacterales</taxon>
        <taxon>Enterobacteriaceae</taxon>
        <taxon>Klebsiella/Raoultella group</taxon>
        <taxon>Klebsiella</taxon>
    </lineage>
</organism>
<dbReference type="EMBL" id="JARELW010000016">
    <property type="protein sequence ID" value="MEA8802414.1"/>
    <property type="molecule type" value="Genomic_DNA"/>
</dbReference>
<reference evidence="1" key="1">
    <citation type="journal article" date="2023" name="J. Hosp. Infect.">
        <title>Cross-contamination of carbapenem-resistant Gram-negative bacteria between patients and hospital environment in the first year of a newly built surgical ward.</title>
        <authorList>
            <person name="Boutin S."/>
            <person name="Scherrer M."/>
            <person name="Spath I."/>
            <person name="Kocer K."/>
            <person name="Heeg K."/>
            <person name="Nurjadi D."/>
        </authorList>
    </citation>
    <scope>NUCLEOTIDE SEQUENCE</scope>
    <source>
        <strain evidence="1">KE10384</strain>
    </source>
</reference>